<keyword evidence="13" id="KW-1185">Reference proteome</keyword>
<organism evidence="13 14">
    <name type="scientific">Mustela putorius furo</name>
    <name type="common">European domestic ferret</name>
    <name type="synonym">Mustela furo</name>
    <dbReference type="NCBI Taxonomy" id="9669"/>
    <lineage>
        <taxon>Eukaryota</taxon>
        <taxon>Metazoa</taxon>
        <taxon>Chordata</taxon>
        <taxon>Craniata</taxon>
        <taxon>Vertebrata</taxon>
        <taxon>Euteleostomi</taxon>
        <taxon>Mammalia</taxon>
        <taxon>Eutheria</taxon>
        <taxon>Laurasiatheria</taxon>
        <taxon>Carnivora</taxon>
        <taxon>Caniformia</taxon>
        <taxon>Musteloidea</taxon>
        <taxon>Mustelidae</taxon>
        <taxon>Mustelinae</taxon>
        <taxon>Mustela</taxon>
    </lineage>
</organism>
<proteinExistence type="inferred from homology"/>
<dbReference type="InterPro" id="IPR013558">
    <property type="entry name" value="CTNNB1-bd_N"/>
</dbReference>
<evidence type="ECO:0000256" key="3">
    <source>
        <dbReference type="ARBA" id="ARBA00022491"/>
    </source>
</evidence>
<dbReference type="AlphaFoldDB" id="A0A8U0RGT8"/>
<feature type="compositionally biased region" description="Low complexity" evidence="11">
    <location>
        <begin position="597"/>
        <end position="621"/>
    </location>
</feature>
<feature type="compositionally biased region" description="Basic and acidic residues" evidence="11">
    <location>
        <begin position="63"/>
        <end position="91"/>
    </location>
</feature>
<dbReference type="GO" id="GO:1990907">
    <property type="term" value="C:beta-catenin-TCF complex"/>
    <property type="evidence" value="ECO:0007669"/>
    <property type="project" value="TreeGrafter"/>
</dbReference>
<feature type="compositionally biased region" description="Gly residues" evidence="11">
    <location>
        <begin position="1"/>
        <end position="11"/>
    </location>
</feature>
<dbReference type="GO" id="GO:0000785">
    <property type="term" value="C:chromatin"/>
    <property type="evidence" value="ECO:0007669"/>
    <property type="project" value="TreeGrafter"/>
</dbReference>
<feature type="compositionally biased region" description="Basic and acidic residues" evidence="11">
    <location>
        <begin position="356"/>
        <end position="367"/>
    </location>
</feature>
<dbReference type="GO" id="GO:0060070">
    <property type="term" value="P:canonical Wnt signaling pathway"/>
    <property type="evidence" value="ECO:0007669"/>
    <property type="project" value="TreeGrafter"/>
</dbReference>
<evidence type="ECO:0000256" key="9">
    <source>
        <dbReference type="ARBA" id="ARBA00023242"/>
    </source>
</evidence>
<feature type="region of interest" description="Disordered" evidence="11">
    <location>
        <begin position="239"/>
        <end position="262"/>
    </location>
</feature>
<keyword evidence="9 10" id="KW-0539">Nucleus</keyword>
<comment type="similarity">
    <text evidence="2">Belongs to the TCF/LEF family.</text>
</comment>
<dbReference type="PANTHER" id="PTHR10373">
    <property type="entry name" value="TRANSCRIPTION FACTOR 7 FAMILY MEMBER"/>
    <property type="match status" value="1"/>
</dbReference>
<dbReference type="Gene3D" id="4.10.900.10">
    <property type="entry name" value="TCF3-CBD (Catenin binding domain)"/>
    <property type="match status" value="1"/>
</dbReference>
<feature type="compositionally biased region" description="Polar residues" evidence="11">
    <location>
        <begin position="339"/>
        <end position="349"/>
    </location>
</feature>
<feature type="compositionally biased region" description="Polar residues" evidence="11">
    <location>
        <begin position="622"/>
        <end position="641"/>
    </location>
</feature>
<feature type="region of interest" description="Disordered" evidence="11">
    <location>
        <begin position="589"/>
        <end position="641"/>
    </location>
</feature>
<dbReference type="InterPro" id="IPR024940">
    <property type="entry name" value="TCF/LEF"/>
</dbReference>
<evidence type="ECO:0000256" key="6">
    <source>
        <dbReference type="ARBA" id="ARBA00023125"/>
    </source>
</evidence>
<protein>
    <submittedName>
        <fullName evidence="14">Transcription factor 7-like 2 isoform X11</fullName>
    </submittedName>
</protein>
<feature type="compositionally biased region" description="Low complexity" evidence="11">
    <location>
        <begin position="516"/>
        <end position="529"/>
    </location>
</feature>
<dbReference type="Proteomes" id="UP000000715">
    <property type="component" value="Unplaced"/>
</dbReference>
<feature type="DNA-binding region" description="HMG box" evidence="10">
    <location>
        <begin position="371"/>
        <end position="439"/>
    </location>
</feature>
<dbReference type="InterPro" id="IPR027397">
    <property type="entry name" value="Catenin-bd_sf"/>
</dbReference>
<feature type="region of interest" description="Disordered" evidence="11">
    <location>
        <begin position="1"/>
        <end position="96"/>
    </location>
</feature>
<dbReference type="GO" id="GO:0071664">
    <property type="term" value="C:catenin-TCF7L2 complex"/>
    <property type="evidence" value="ECO:0007669"/>
    <property type="project" value="TreeGrafter"/>
</dbReference>
<dbReference type="GO" id="GO:0000978">
    <property type="term" value="F:RNA polymerase II cis-regulatory region sequence-specific DNA binding"/>
    <property type="evidence" value="ECO:0007669"/>
    <property type="project" value="TreeGrafter"/>
</dbReference>
<feature type="region of interest" description="Disordered" evidence="11">
    <location>
        <begin position="516"/>
        <end position="568"/>
    </location>
</feature>
<accession>A0A8U0RGT8</accession>
<dbReference type="PROSITE" id="PS50118">
    <property type="entry name" value="HMG_BOX_2"/>
    <property type="match status" value="1"/>
</dbReference>
<feature type="region of interest" description="Disordered" evidence="11">
    <location>
        <begin position="339"/>
        <end position="371"/>
    </location>
</feature>
<evidence type="ECO:0000256" key="11">
    <source>
        <dbReference type="SAM" id="MobiDB-lite"/>
    </source>
</evidence>
<evidence type="ECO:0000256" key="7">
    <source>
        <dbReference type="ARBA" id="ARBA00023159"/>
    </source>
</evidence>
<keyword evidence="3" id="KW-0678">Repressor</keyword>
<keyword evidence="8" id="KW-0804">Transcription</keyword>
<dbReference type="Gene3D" id="1.10.30.10">
    <property type="entry name" value="High mobility group box domain"/>
    <property type="match status" value="1"/>
</dbReference>
<gene>
    <name evidence="14" type="primary">TCF7L2</name>
</gene>
<dbReference type="CTD" id="6934"/>
<dbReference type="Pfam" id="PF00505">
    <property type="entry name" value="HMG_box"/>
    <property type="match status" value="1"/>
</dbReference>
<feature type="domain" description="HMG box" evidence="12">
    <location>
        <begin position="371"/>
        <end position="439"/>
    </location>
</feature>
<name>A0A8U0RGT8_MUSPF</name>
<dbReference type="SUPFAM" id="SSF47095">
    <property type="entry name" value="HMG-box"/>
    <property type="match status" value="1"/>
</dbReference>
<reference evidence="14" key="1">
    <citation type="submission" date="2025-08" db="UniProtKB">
        <authorList>
            <consortium name="RefSeq"/>
        </authorList>
    </citation>
    <scope>IDENTIFICATION</scope>
    <source>
        <tissue evidence="14">Brain</tissue>
    </source>
</reference>
<keyword evidence="5" id="KW-0805">Transcription regulation</keyword>
<evidence type="ECO:0000313" key="14">
    <source>
        <dbReference type="RefSeq" id="XP_044924485.1"/>
    </source>
</evidence>
<evidence type="ECO:0000256" key="8">
    <source>
        <dbReference type="ARBA" id="ARBA00023163"/>
    </source>
</evidence>
<dbReference type="SMART" id="SM00398">
    <property type="entry name" value="HMG"/>
    <property type="match status" value="1"/>
</dbReference>
<dbReference type="FunFam" id="4.10.900.10:FF:000002">
    <property type="entry name" value="transcription factor 7-like 2 isoform X1"/>
    <property type="match status" value="1"/>
</dbReference>
<dbReference type="InterPro" id="IPR036910">
    <property type="entry name" value="HMG_box_dom_sf"/>
</dbReference>
<evidence type="ECO:0000259" key="12">
    <source>
        <dbReference type="PROSITE" id="PS50118"/>
    </source>
</evidence>
<sequence length="641" mass="70633">MPQLNGGGGDDLGANDELISFKDEGEQEEKSSENSSAERDLADVKSSLVNESETNQNSSSDSEAERRPPPRSESFRDKSRESLEEAAKRQDGGLFKGPPYPGYPFIMIPDLTSPYLPNGSLSPTARTYLQMKWPLLDVQAGTLQSRQALKDARSPSPAHIVQCPLPCCTQGHDCQHFYPPSDFTVSTQVFRDMKRSHSLHKVGEPWCLESNKVPVVQHPHHVHPLTPLITYSNEHFTPGNPPPHLPADVDPKTGIPRPPHPPDISPYYPLSPGTVGQIPHPLGWQGQPVYPITTGGFRHPYPTALTVNASMSRFPPHMVPPHHTLHTTGIPHPAIVTPTVKQESSQSDVGSLHSSKHQDSKKEEEKKKPHIKKPLNAFMLYMKEMRAKVVAECTLKESAAINQILGRRWHALSREEQAKYYELARKERQLHMQLYPGWSARDNYGKKKKRKRDKQPGETNEHSECFLNPCLSLPPITDANTPKKCRALFGLDRQTLWCKPCRRKKKCVRYIQGEGSCLSPPSSDGSLLDSPPPSPNLLGSPPQDAKSQTEQTQPLSLSLKPDPLAHLSMMPPPPALLLAEAAHGKAPALCPNGALDLPRAALQPPSLSSSLAQPSTSSLHSHNSLAGPQPQPLSLVTKSLE</sequence>
<keyword evidence="6 10" id="KW-0238">DNA-binding</keyword>
<dbReference type="SMART" id="SM01366">
    <property type="entry name" value="c-clamp"/>
    <property type="match status" value="1"/>
</dbReference>
<dbReference type="PANTHER" id="PTHR10373:SF32">
    <property type="entry name" value="TRANSCRIPTION FACTOR 7-LIKE 2"/>
    <property type="match status" value="1"/>
</dbReference>
<feature type="region of interest" description="Disordered" evidence="11">
    <location>
        <begin position="441"/>
        <end position="462"/>
    </location>
</feature>
<keyword evidence="4" id="KW-0879">Wnt signaling pathway</keyword>
<dbReference type="InterPro" id="IPR009071">
    <property type="entry name" value="HMG_box_dom"/>
</dbReference>
<comment type="subcellular location">
    <subcellularLocation>
        <location evidence="1">Nucleus</location>
    </subcellularLocation>
</comment>
<evidence type="ECO:0000313" key="13">
    <source>
        <dbReference type="Proteomes" id="UP000000715"/>
    </source>
</evidence>
<evidence type="ECO:0000256" key="10">
    <source>
        <dbReference type="PROSITE-ProRule" id="PRU00267"/>
    </source>
</evidence>
<dbReference type="GO" id="GO:0008013">
    <property type="term" value="F:beta-catenin binding"/>
    <property type="evidence" value="ECO:0007669"/>
    <property type="project" value="UniProtKB-ARBA"/>
</dbReference>
<evidence type="ECO:0000256" key="4">
    <source>
        <dbReference type="ARBA" id="ARBA00022687"/>
    </source>
</evidence>
<dbReference type="GO" id="GO:0000981">
    <property type="term" value="F:DNA-binding transcription factor activity, RNA polymerase II-specific"/>
    <property type="evidence" value="ECO:0007669"/>
    <property type="project" value="TreeGrafter"/>
</dbReference>
<dbReference type="GeneID" id="101676452"/>
<feature type="compositionally biased region" description="Basic and acidic residues" evidence="11">
    <location>
        <begin position="19"/>
        <end position="43"/>
    </location>
</feature>
<evidence type="ECO:0000256" key="5">
    <source>
        <dbReference type="ARBA" id="ARBA00023015"/>
    </source>
</evidence>
<dbReference type="Pfam" id="PF08347">
    <property type="entry name" value="CTNNB1_binding"/>
    <property type="match status" value="1"/>
</dbReference>
<dbReference type="RefSeq" id="XP_044924485.1">
    <property type="nucleotide sequence ID" value="XM_045068550.1"/>
</dbReference>
<dbReference type="FunFam" id="1.10.30.10:FF:000001">
    <property type="entry name" value="transcription factor 7 isoform X2"/>
    <property type="match status" value="1"/>
</dbReference>
<evidence type="ECO:0000256" key="1">
    <source>
        <dbReference type="ARBA" id="ARBA00004123"/>
    </source>
</evidence>
<dbReference type="CDD" id="cd21996">
    <property type="entry name" value="HMG-box_TCF7-like"/>
    <property type="match status" value="1"/>
</dbReference>
<feature type="compositionally biased region" description="Polar residues" evidence="11">
    <location>
        <begin position="545"/>
        <end position="556"/>
    </location>
</feature>
<feature type="compositionally biased region" description="Polar residues" evidence="11">
    <location>
        <begin position="47"/>
        <end position="57"/>
    </location>
</feature>
<keyword evidence="7" id="KW-0010">Activator</keyword>
<evidence type="ECO:0000256" key="2">
    <source>
        <dbReference type="ARBA" id="ARBA00006569"/>
    </source>
</evidence>